<evidence type="ECO:0000259" key="7">
    <source>
        <dbReference type="Pfam" id="PF10672"/>
    </source>
</evidence>
<dbReference type="Gene3D" id="3.40.50.150">
    <property type="entry name" value="Vaccinia Virus protein VP39"/>
    <property type="match status" value="1"/>
</dbReference>
<sequence>MGLLSVQKLRNGETAKPIHLILSKDRVRSIKRGHPWVFKESLQDLPAAPEPGSLALLKDKSGDILAKGFYEPGCNIAFRAIALGKDRLDDNLISERLQRALALRRRLFPNPAVTNSFRLVNGEGDGLPGLVIDVYGGHVAVIKTDGPGATCFYDIDGIAAWLCQQVLTRSTGSDSSKPKDNTTCFMGVNNNGVMEGNVGKRGSSGSAPASVQRLQQCVYHKFRSGDAAGRGRLVSGQLPNLGGEQGVVLMVENGATFSVDIVQGQKTGFFLDQRDSRALVGRLVTPGSRVLNLFGYTGGFSIYAGRAGAGHVTTVDVAVPAVKAAERNWELNGLVPDRHSGRSEDVFTFLAAAISSREMWDMVVVDPPSFAPSKQTKETGGAAYSRLFALAARVTRSGGMLALASCSSHMPSEAFGALCVEAVAGTARRTASVLAMQGQPADHPFPIACEELRYLKFNMYHLDSV</sequence>
<dbReference type="InterPro" id="IPR029063">
    <property type="entry name" value="SAM-dependent_MTases_sf"/>
</dbReference>
<gene>
    <name evidence="9" type="ORF">CEUSTIGMA_g10705.t1</name>
</gene>
<dbReference type="CDD" id="cd02440">
    <property type="entry name" value="AdoMet_MTases"/>
    <property type="match status" value="1"/>
</dbReference>
<dbReference type="STRING" id="1157962.A0A250XK26"/>
<keyword evidence="4" id="KW-0808">Transferase</keyword>
<dbReference type="GO" id="GO:0005737">
    <property type="term" value="C:cytoplasm"/>
    <property type="evidence" value="ECO:0007669"/>
    <property type="project" value="UniProtKB-SubCell"/>
</dbReference>
<dbReference type="PANTHER" id="PTHR42873">
    <property type="entry name" value="RIBOSOMAL RNA LARGE SUBUNIT METHYLTRANSFERASE"/>
    <property type="match status" value="1"/>
</dbReference>
<evidence type="ECO:0000256" key="3">
    <source>
        <dbReference type="ARBA" id="ARBA00022603"/>
    </source>
</evidence>
<dbReference type="OrthoDB" id="269872at2759"/>
<dbReference type="GO" id="GO:0008168">
    <property type="term" value="F:methyltransferase activity"/>
    <property type="evidence" value="ECO:0007669"/>
    <property type="project" value="UniProtKB-KW"/>
</dbReference>
<dbReference type="InterPro" id="IPR019614">
    <property type="entry name" value="SAM-dep_methyl-trfase"/>
</dbReference>
<dbReference type="InterPro" id="IPR036974">
    <property type="entry name" value="PUA_sf"/>
</dbReference>
<evidence type="ECO:0000256" key="6">
    <source>
        <dbReference type="ARBA" id="ARBA00038091"/>
    </source>
</evidence>
<evidence type="ECO:0000259" key="8">
    <source>
        <dbReference type="Pfam" id="PF17785"/>
    </source>
</evidence>
<dbReference type="EMBL" id="BEGY01000095">
    <property type="protein sequence ID" value="GAX83279.1"/>
    <property type="molecule type" value="Genomic_DNA"/>
</dbReference>
<proteinExistence type="inferred from homology"/>
<evidence type="ECO:0000313" key="10">
    <source>
        <dbReference type="Proteomes" id="UP000232323"/>
    </source>
</evidence>
<feature type="domain" description="S-adenosylmethionine-dependent methyltransferase" evidence="7">
    <location>
        <begin position="249"/>
        <end position="373"/>
    </location>
</feature>
<keyword evidence="2" id="KW-0963">Cytoplasm</keyword>
<dbReference type="SUPFAM" id="SSF53335">
    <property type="entry name" value="S-adenosyl-L-methionine-dependent methyltransferases"/>
    <property type="match status" value="1"/>
</dbReference>
<evidence type="ECO:0000256" key="4">
    <source>
        <dbReference type="ARBA" id="ARBA00022679"/>
    </source>
</evidence>
<dbReference type="GO" id="GO:0003723">
    <property type="term" value="F:RNA binding"/>
    <property type="evidence" value="ECO:0007669"/>
    <property type="project" value="InterPro"/>
</dbReference>
<dbReference type="CDD" id="cd21153">
    <property type="entry name" value="PUA_RlmI"/>
    <property type="match status" value="1"/>
</dbReference>
<comment type="caution">
    <text evidence="9">The sequence shown here is derived from an EMBL/GenBank/DDBJ whole genome shotgun (WGS) entry which is preliminary data.</text>
</comment>
<dbReference type="CDD" id="cd11572">
    <property type="entry name" value="RlmI_M_like"/>
    <property type="match status" value="1"/>
</dbReference>
<dbReference type="Pfam" id="PF10672">
    <property type="entry name" value="Methyltrans_SAM"/>
    <property type="match status" value="1"/>
</dbReference>
<dbReference type="Gene3D" id="2.30.130.10">
    <property type="entry name" value="PUA domain"/>
    <property type="match status" value="1"/>
</dbReference>
<protein>
    <recommendedName>
        <fullName evidence="11">PUA domain-containing protein</fullName>
    </recommendedName>
</protein>
<comment type="subcellular location">
    <subcellularLocation>
        <location evidence="1">Cytoplasm</location>
    </subcellularLocation>
</comment>
<evidence type="ECO:0000313" key="9">
    <source>
        <dbReference type="EMBL" id="GAX83279.1"/>
    </source>
</evidence>
<dbReference type="AlphaFoldDB" id="A0A250XK26"/>
<evidence type="ECO:0000256" key="1">
    <source>
        <dbReference type="ARBA" id="ARBA00004496"/>
    </source>
</evidence>
<dbReference type="PANTHER" id="PTHR42873:SF1">
    <property type="entry name" value="S-ADENOSYLMETHIONINE-DEPENDENT METHYLTRANSFERASE DOMAIN-CONTAINING PROTEIN"/>
    <property type="match status" value="1"/>
</dbReference>
<accession>A0A250XK26</accession>
<dbReference type="Pfam" id="PF17785">
    <property type="entry name" value="PUA_3"/>
    <property type="match status" value="1"/>
</dbReference>
<dbReference type="SUPFAM" id="SSF88697">
    <property type="entry name" value="PUA domain-like"/>
    <property type="match status" value="1"/>
</dbReference>
<organism evidence="9 10">
    <name type="scientific">Chlamydomonas eustigma</name>
    <dbReference type="NCBI Taxonomy" id="1157962"/>
    <lineage>
        <taxon>Eukaryota</taxon>
        <taxon>Viridiplantae</taxon>
        <taxon>Chlorophyta</taxon>
        <taxon>core chlorophytes</taxon>
        <taxon>Chlorophyceae</taxon>
        <taxon>CS clade</taxon>
        <taxon>Chlamydomonadales</taxon>
        <taxon>Chlamydomonadaceae</taxon>
        <taxon>Chlamydomonas</taxon>
    </lineage>
</organism>
<comment type="similarity">
    <text evidence="6">Belongs to the methyltransferase superfamily. RlmI family.</text>
</comment>
<dbReference type="GO" id="GO:0032259">
    <property type="term" value="P:methylation"/>
    <property type="evidence" value="ECO:0007669"/>
    <property type="project" value="UniProtKB-KW"/>
</dbReference>
<dbReference type="Gene3D" id="3.30.750.80">
    <property type="entry name" value="RNA methyltransferase domain (HRMD) like"/>
    <property type="match status" value="1"/>
</dbReference>
<feature type="domain" description="RlmI-like PUA" evidence="8">
    <location>
        <begin position="20"/>
        <end position="80"/>
    </location>
</feature>
<dbReference type="InterPro" id="IPR041532">
    <property type="entry name" value="RlmI-like_PUA"/>
</dbReference>
<keyword evidence="10" id="KW-1185">Reference proteome</keyword>
<keyword evidence="3" id="KW-0489">Methyltransferase</keyword>
<evidence type="ECO:0000256" key="2">
    <source>
        <dbReference type="ARBA" id="ARBA00022490"/>
    </source>
</evidence>
<keyword evidence="5" id="KW-0949">S-adenosyl-L-methionine</keyword>
<name>A0A250XK26_9CHLO</name>
<evidence type="ECO:0008006" key="11">
    <source>
        <dbReference type="Google" id="ProtNLM"/>
    </source>
</evidence>
<dbReference type="InterPro" id="IPR015947">
    <property type="entry name" value="PUA-like_sf"/>
</dbReference>
<reference evidence="9 10" key="1">
    <citation type="submission" date="2017-08" db="EMBL/GenBank/DDBJ databases">
        <title>Acidophilic green algal genome provides insights into adaptation to an acidic environment.</title>
        <authorList>
            <person name="Hirooka S."/>
            <person name="Hirose Y."/>
            <person name="Kanesaki Y."/>
            <person name="Higuchi S."/>
            <person name="Fujiwara T."/>
            <person name="Onuma R."/>
            <person name="Era A."/>
            <person name="Ohbayashi R."/>
            <person name="Uzuka A."/>
            <person name="Nozaki H."/>
            <person name="Yoshikawa H."/>
            <person name="Miyagishima S.Y."/>
        </authorList>
    </citation>
    <scope>NUCLEOTIDE SEQUENCE [LARGE SCALE GENOMIC DNA]</scope>
    <source>
        <strain evidence="9 10">NIES-2499</strain>
    </source>
</reference>
<evidence type="ECO:0000256" key="5">
    <source>
        <dbReference type="ARBA" id="ARBA00022691"/>
    </source>
</evidence>
<dbReference type="Proteomes" id="UP000232323">
    <property type="component" value="Unassembled WGS sequence"/>
</dbReference>